<reference evidence="3" key="1">
    <citation type="submission" date="2021-12" db="EMBL/GenBank/DDBJ databases">
        <title>Discovery of the Pendulisporaceae a myxobacterial family with distinct sporulation behavior and unique specialized metabolism.</title>
        <authorList>
            <person name="Garcia R."/>
            <person name="Popoff A."/>
            <person name="Bader C.D."/>
            <person name="Loehr J."/>
            <person name="Walesch S."/>
            <person name="Walt C."/>
            <person name="Boldt J."/>
            <person name="Bunk B."/>
            <person name="Haeckl F.J.F.P.J."/>
            <person name="Gunesch A.P."/>
            <person name="Birkelbach J."/>
            <person name="Nuebel U."/>
            <person name="Pietschmann T."/>
            <person name="Bach T."/>
            <person name="Mueller R."/>
        </authorList>
    </citation>
    <scope>NUCLEOTIDE SEQUENCE</scope>
    <source>
        <strain evidence="3">MSr11367</strain>
    </source>
</reference>
<organism evidence="3 4">
    <name type="scientific">Pendulispora rubella</name>
    <dbReference type="NCBI Taxonomy" id="2741070"/>
    <lineage>
        <taxon>Bacteria</taxon>
        <taxon>Pseudomonadati</taxon>
        <taxon>Myxococcota</taxon>
        <taxon>Myxococcia</taxon>
        <taxon>Myxococcales</taxon>
        <taxon>Sorangiineae</taxon>
        <taxon>Pendulisporaceae</taxon>
        <taxon>Pendulispora</taxon>
    </lineage>
</organism>
<keyword evidence="1" id="KW-0238">DNA-binding</keyword>
<dbReference type="PANTHER" id="PTHR47894:SF4">
    <property type="entry name" value="HTH-TYPE TRANSCRIPTIONAL REGULATOR GADX"/>
    <property type="match status" value="1"/>
</dbReference>
<dbReference type="PANTHER" id="PTHR47894">
    <property type="entry name" value="HTH-TYPE TRANSCRIPTIONAL REGULATOR GADX"/>
    <property type="match status" value="1"/>
</dbReference>
<evidence type="ECO:0000313" key="3">
    <source>
        <dbReference type="EMBL" id="WXB10806.1"/>
    </source>
</evidence>
<evidence type="ECO:0000313" key="4">
    <source>
        <dbReference type="Proteomes" id="UP001374803"/>
    </source>
</evidence>
<dbReference type="EMBL" id="CP089983">
    <property type="protein sequence ID" value="WXB10806.1"/>
    <property type="molecule type" value="Genomic_DNA"/>
</dbReference>
<feature type="domain" description="HTH-type transcriptional regulator AraC-type N-terminal" evidence="2">
    <location>
        <begin position="25"/>
        <end position="206"/>
    </location>
</feature>
<protein>
    <submittedName>
        <fullName evidence="3">AraC family transcriptional regulator</fullName>
    </submittedName>
</protein>
<evidence type="ECO:0000256" key="1">
    <source>
        <dbReference type="ARBA" id="ARBA00023125"/>
    </source>
</evidence>
<evidence type="ECO:0000259" key="2">
    <source>
        <dbReference type="Pfam" id="PF12625"/>
    </source>
</evidence>
<dbReference type="InterPro" id="IPR032687">
    <property type="entry name" value="AraC-type_N"/>
</dbReference>
<sequence>MRGTATATNLASMARGVLQWARERGITESDLLGRAPLDRGAFAQSHSRIPRETHVHLWRSLEEQFGDPDFGLRHAETLLRPSSLGVVGLLSMTSATVAESIHRATAYSRILKPDIRSRMYTTDCHIVVELESQAGSPRSVADCSLLAYLLFLRRWTGEHFAAREVHFQHARPAQTREYERWFRCPVHFGHRCNSIAFDREVASLPLTTAQTDVALYLEEQASQLLALAPPERRDWSVDGIRAAVRAGVHEGQSHLSVVARRLGLGPRHLQRLLAHENLDYRALLDDARRDAAIPLVADTDTPFEENRGPRRLHRSARLSPCLPALGRHQPVRDACRPLTGLGQRGVDDSYSGARILARRCHASSGTHRRMRRFGRG</sequence>
<gene>
    <name evidence="3" type="ORF">LVJ94_45305</name>
</gene>
<dbReference type="Proteomes" id="UP001374803">
    <property type="component" value="Chromosome"/>
</dbReference>
<proteinExistence type="predicted"/>
<keyword evidence="4" id="KW-1185">Reference proteome</keyword>
<name>A0ABZ2LIP7_9BACT</name>
<accession>A0ABZ2LIP7</accession>
<dbReference type="Pfam" id="PF12625">
    <property type="entry name" value="Arabinose_bd"/>
    <property type="match status" value="1"/>
</dbReference>